<dbReference type="SUPFAM" id="SSF63748">
    <property type="entry name" value="Tudor/PWWP/MBT"/>
    <property type="match status" value="2"/>
</dbReference>
<dbReference type="PANTHER" id="PTHR22948">
    <property type="entry name" value="TUDOR DOMAIN CONTAINING PROTEIN"/>
    <property type="match status" value="1"/>
</dbReference>
<accession>A0AAU7J8Y3</accession>
<dbReference type="PANTHER" id="PTHR22948:SF29">
    <property type="entry name" value="FI02030P-RELATED"/>
    <property type="match status" value="1"/>
</dbReference>
<reference evidence="2" key="1">
    <citation type="submission" date="2023-12" db="EMBL/GenBank/DDBJ databases">
        <title>Identification and Expression Profile Analysis of Tudor Family Genes in Locusta migratoria, and Functional Characterization of LmTdr7.</title>
        <authorList>
            <person name="Deng S."/>
            <person name="Wang J."/>
            <person name="Ma E."/>
            <person name="Zhang J."/>
            <person name="Xing S."/>
        </authorList>
    </citation>
    <scope>NUCLEOTIDE SEQUENCE</scope>
</reference>
<dbReference type="Pfam" id="PF00567">
    <property type="entry name" value="TUDOR"/>
    <property type="match status" value="2"/>
</dbReference>
<feature type="domain" description="Tudor" evidence="1">
    <location>
        <begin position="53"/>
        <end position="158"/>
    </location>
</feature>
<dbReference type="EMBL" id="OR912221">
    <property type="protein sequence ID" value="XBN89722.1"/>
    <property type="molecule type" value="mRNA"/>
</dbReference>
<proteinExistence type="evidence at transcript level"/>
<dbReference type="Gene3D" id="2.30.30.140">
    <property type="match status" value="2"/>
</dbReference>
<name>A0AAU7J8Y3_LOCMI</name>
<organism evidence="2">
    <name type="scientific">Locusta migratoria</name>
    <name type="common">Migratory locust</name>
    <dbReference type="NCBI Taxonomy" id="7004"/>
    <lineage>
        <taxon>Eukaryota</taxon>
        <taxon>Metazoa</taxon>
        <taxon>Ecdysozoa</taxon>
        <taxon>Arthropoda</taxon>
        <taxon>Hexapoda</taxon>
        <taxon>Insecta</taxon>
        <taxon>Pterygota</taxon>
        <taxon>Neoptera</taxon>
        <taxon>Polyneoptera</taxon>
        <taxon>Orthoptera</taxon>
        <taxon>Caelifera</taxon>
        <taxon>Acrididea</taxon>
        <taxon>Acridomorpha</taxon>
        <taxon>Acridoidea</taxon>
        <taxon>Acrididae</taxon>
        <taxon>Oedipodinae</taxon>
        <taxon>Locusta</taxon>
    </lineage>
</organism>
<evidence type="ECO:0000259" key="1">
    <source>
        <dbReference type="Pfam" id="PF00567"/>
    </source>
</evidence>
<dbReference type="InterPro" id="IPR002999">
    <property type="entry name" value="Tudor"/>
</dbReference>
<sequence>MAPELKKIIDITRQHDAKLAEEELLEESRRVPQLDPPRAGQWPLLLLRPGREGHVWVRLITPACDAAFRQLMSGLEEWYGQRALGLPVAVDALRPGQVVAAPVRGFWCRARLLRVGRGRAALASIDEATTACLPLAQLRLLEPRFAQLPQQAFRCRLQEAGGGGVPRWLLQRLSARRLPALFLAGGWPAPPTARLQLPAAHAAHQLSRCRPRLPPEGATVLARVSHVSRGGAVFVRMRGDCVPALEAALRRAVAMATAEQVARASPLRLLADPSRVLLAPAAGGLWCRAAVHKYAPYSAQVVVRLIDHGMKKVFPVNDLIILDRVDELINNLPPQALRVHLAGVRTPLSEAEASLLRRVTSRRTVALQAVGTAGGRRGRRVRLFARRGPTQTSLCSLALLVRGQRDRAGEPL</sequence>
<evidence type="ECO:0000313" key="2">
    <source>
        <dbReference type="EMBL" id="XBN89722.1"/>
    </source>
</evidence>
<feature type="domain" description="Tudor" evidence="1">
    <location>
        <begin position="274"/>
        <end position="343"/>
    </location>
</feature>
<protein>
    <submittedName>
        <fullName evidence="2">Tudor domain-containing protein Tdr19</fullName>
    </submittedName>
</protein>
<dbReference type="InterPro" id="IPR050621">
    <property type="entry name" value="Tudor_domain_containing"/>
</dbReference>
<dbReference type="AlphaFoldDB" id="A0AAU7J8Y3"/>